<protein>
    <submittedName>
        <fullName evidence="7">ABC transporter substrate-binding protein</fullName>
    </submittedName>
</protein>
<evidence type="ECO:0000256" key="1">
    <source>
        <dbReference type="ARBA" id="ARBA00010062"/>
    </source>
</evidence>
<evidence type="ECO:0000256" key="2">
    <source>
        <dbReference type="ARBA" id="ARBA00022448"/>
    </source>
</evidence>
<dbReference type="Pfam" id="PF13458">
    <property type="entry name" value="Peripla_BP_6"/>
    <property type="match status" value="1"/>
</dbReference>
<feature type="signal peptide" evidence="5">
    <location>
        <begin position="1"/>
        <end position="22"/>
    </location>
</feature>
<feature type="chain" id="PRO_5039401189" evidence="5">
    <location>
        <begin position="23"/>
        <end position="386"/>
    </location>
</feature>
<keyword evidence="2" id="KW-0813">Transport</keyword>
<evidence type="ECO:0000313" key="7">
    <source>
        <dbReference type="EMBL" id="HJB30295.1"/>
    </source>
</evidence>
<organism evidence="7 8">
    <name type="scientific">Candidatus Blautia faecavium</name>
    <dbReference type="NCBI Taxonomy" id="2838487"/>
    <lineage>
        <taxon>Bacteria</taxon>
        <taxon>Bacillati</taxon>
        <taxon>Bacillota</taxon>
        <taxon>Clostridia</taxon>
        <taxon>Lachnospirales</taxon>
        <taxon>Lachnospiraceae</taxon>
        <taxon>Blautia</taxon>
    </lineage>
</organism>
<dbReference type="InterPro" id="IPR028082">
    <property type="entry name" value="Peripla_BP_I"/>
</dbReference>
<accession>A0A9D2LVB0</accession>
<dbReference type="InterPro" id="IPR028081">
    <property type="entry name" value="Leu-bd"/>
</dbReference>
<reference evidence="7" key="2">
    <citation type="submission" date="2021-04" db="EMBL/GenBank/DDBJ databases">
        <authorList>
            <person name="Gilroy R."/>
        </authorList>
    </citation>
    <scope>NUCLEOTIDE SEQUENCE</scope>
    <source>
        <strain evidence="7">ChiSjej1B19-5720</strain>
    </source>
</reference>
<evidence type="ECO:0000313" key="8">
    <source>
        <dbReference type="Proteomes" id="UP000823842"/>
    </source>
</evidence>
<keyword evidence="3 5" id="KW-0732">Signal</keyword>
<dbReference type="CDD" id="cd06347">
    <property type="entry name" value="PBP1_ABC_LivK_ligand_binding-like"/>
    <property type="match status" value="1"/>
</dbReference>
<reference evidence="7" key="1">
    <citation type="journal article" date="2021" name="PeerJ">
        <title>Extensive microbial diversity within the chicken gut microbiome revealed by metagenomics and culture.</title>
        <authorList>
            <person name="Gilroy R."/>
            <person name="Ravi A."/>
            <person name="Getino M."/>
            <person name="Pursley I."/>
            <person name="Horton D.L."/>
            <person name="Alikhan N.F."/>
            <person name="Baker D."/>
            <person name="Gharbi K."/>
            <person name="Hall N."/>
            <person name="Watson M."/>
            <person name="Adriaenssens E.M."/>
            <person name="Foster-Nyarko E."/>
            <person name="Jarju S."/>
            <person name="Secka A."/>
            <person name="Antonio M."/>
            <person name="Oren A."/>
            <person name="Chaudhuri R.R."/>
            <person name="La Ragione R."/>
            <person name="Hildebrand F."/>
            <person name="Pallen M.J."/>
        </authorList>
    </citation>
    <scope>NUCLEOTIDE SEQUENCE</scope>
    <source>
        <strain evidence="7">ChiSjej1B19-5720</strain>
    </source>
</reference>
<dbReference type="AlphaFoldDB" id="A0A9D2LVB0"/>
<gene>
    <name evidence="7" type="ORF">IAA06_16100</name>
</gene>
<evidence type="ECO:0000256" key="4">
    <source>
        <dbReference type="ARBA" id="ARBA00022970"/>
    </source>
</evidence>
<comment type="caution">
    <text evidence="7">The sequence shown here is derived from an EMBL/GenBank/DDBJ whole genome shotgun (WGS) entry which is preliminary data.</text>
</comment>
<dbReference type="PRINTS" id="PR00337">
    <property type="entry name" value="LEUILEVALBP"/>
</dbReference>
<dbReference type="GO" id="GO:0006865">
    <property type="term" value="P:amino acid transport"/>
    <property type="evidence" value="ECO:0007669"/>
    <property type="project" value="UniProtKB-KW"/>
</dbReference>
<dbReference type="SUPFAM" id="SSF53822">
    <property type="entry name" value="Periplasmic binding protein-like I"/>
    <property type="match status" value="1"/>
</dbReference>
<dbReference type="PANTHER" id="PTHR30483:SF6">
    <property type="entry name" value="PERIPLASMIC BINDING PROTEIN OF ABC TRANSPORTER FOR NATURAL AMINO ACIDS"/>
    <property type="match status" value="1"/>
</dbReference>
<dbReference type="InterPro" id="IPR000709">
    <property type="entry name" value="Leu_Ile_Val-bd"/>
</dbReference>
<dbReference type="Gene3D" id="3.40.50.2300">
    <property type="match status" value="2"/>
</dbReference>
<dbReference type="PANTHER" id="PTHR30483">
    <property type="entry name" value="LEUCINE-SPECIFIC-BINDING PROTEIN"/>
    <property type="match status" value="1"/>
</dbReference>
<keyword evidence="4" id="KW-0029">Amino-acid transport</keyword>
<dbReference type="Proteomes" id="UP000823842">
    <property type="component" value="Unassembled WGS sequence"/>
</dbReference>
<comment type="similarity">
    <text evidence="1">Belongs to the leucine-binding protein family.</text>
</comment>
<dbReference type="InterPro" id="IPR051010">
    <property type="entry name" value="BCAA_transport"/>
</dbReference>
<proteinExistence type="inferred from homology"/>
<evidence type="ECO:0000256" key="3">
    <source>
        <dbReference type="ARBA" id="ARBA00022729"/>
    </source>
</evidence>
<evidence type="ECO:0000259" key="6">
    <source>
        <dbReference type="Pfam" id="PF13458"/>
    </source>
</evidence>
<feature type="domain" description="Leucine-binding protein" evidence="6">
    <location>
        <begin position="35"/>
        <end position="380"/>
    </location>
</feature>
<name>A0A9D2LVB0_9FIRM</name>
<dbReference type="EMBL" id="DWYZ01000305">
    <property type="protein sequence ID" value="HJB30295.1"/>
    <property type="molecule type" value="Genomic_DNA"/>
</dbReference>
<sequence>MRNWKKAISIASVVALSASALAAPVSVHAEEEATFKIGGIGPTTGANAAYGSAVMNSAQIAVDEINEAGGVNGYMLEFNAQDDESDAEKAVNAYNTLKDWGMQMLLGTVTSAPCIAVEAEAVNDNMFLLTPSATAVESISGENAFRVCFADPAQGTASAKYIGENGLAEKVAVIYDSSDVYSSGIYNAFQTEAQNQPFEIVAAEAFTADSKTDFSVQLQKAKDSGADLVFMPFYYNEAALVLKQASDMGFEPTWFGVDGMDGILSVEGFDTSLAEGLILLTPFSATAEDELTQNFVTKYQDEYGEVPNQFGADAYDGVYILKAALEQAEATPDMDASALCDALKAAMQEITFTGITGSDITWGADGEPVKDPIVVQIVDGAYQLMD</sequence>
<evidence type="ECO:0000256" key="5">
    <source>
        <dbReference type="SAM" id="SignalP"/>
    </source>
</evidence>